<feature type="compositionally biased region" description="Gly residues" evidence="10">
    <location>
        <begin position="208"/>
        <end position="244"/>
    </location>
</feature>
<evidence type="ECO:0000256" key="7">
    <source>
        <dbReference type="ARBA" id="ARBA00022927"/>
    </source>
</evidence>
<gene>
    <name evidence="13" type="ORF">B193_0164</name>
</gene>
<dbReference type="GO" id="GO:0030288">
    <property type="term" value="C:outer membrane-bounded periplasmic space"/>
    <property type="evidence" value="ECO:0007669"/>
    <property type="project" value="InterPro"/>
</dbReference>
<reference evidence="13 14" key="1">
    <citation type="submission" date="2012-07" db="EMBL/GenBank/DDBJ databases">
        <title>Draft genome sequence of Desulfovibrio magneticus str. Maddingley MBC34 obtained from a metagenomic sequence of a methanogenic enrichment isolated from coal-seam formation water in Victoria, Australia.</title>
        <authorList>
            <person name="Greenfield P."/>
            <person name="Hendry P."/>
            <person name="Li D."/>
            <person name="Rosewarne C.P."/>
            <person name="Tran-Dinh N."/>
            <person name="Elbourne L.D.H."/>
            <person name="Paulsen I.T."/>
            <person name="Midgley D.J."/>
        </authorList>
    </citation>
    <scope>NUCLEOTIDE SEQUENCE [LARGE SCALE GENOMIC DNA]</scope>
    <source>
        <strain evidence="14">Maddingley MBC34</strain>
    </source>
</reference>
<keyword evidence="9 11" id="KW-0472">Membrane</keyword>
<dbReference type="GO" id="GO:0015031">
    <property type="term" value="P:protein transport"/>
    <property type="evidence" value="ECO:0007669"/>
    <property type="project" value="UniProtKB-KW"/>
</dbReference>
<feature type="compositionally biased region" description="Basic and acidic residues" evidence="10">
    <location>
        <begin position="145"/>
        <end position="156"/>
    </location>
</feature>
<dbReference type="PATRIC" id="fig|1206767.3.peg.148"/>
<dbReference type="PRINTS" id="PR01374">
    <property type="entry name" value="TONBPROTEIN"/>
</dbReference>
<evidence type="ECO:0000256" key="11">
    <source>
        <dbReference type="SAM" id="Phobius"/>
    </source>
</evidence>
<evidence type="ECO:0000256" key="9">
    <source>
        <dbReference type="ARBA" id="ARBA00023136"/>
    </source>
</evidence>
<name>K6GJ52_9BACT</name>
<accession>K6GJ52</accession>
<proteinExistence type="inferred from homology"/>
<sequence length="337" mass="33591">MTTMADDKAFDDASLAALACCLNTAVPARSGQARPWLCAAVSCALHGLAVIGVVWAGLLDLSHDLPVVEPVVEIDLAGLSGPAGAGGDGRLPGGGDGLPVAAAGPDASLAPAVAAADVAPLPEAAPTLAEKPAAPPETVLLPDPEAPKPPEPRSEPEPQPLKPQPQAKPPAKPPAKALRPQEKPTAAKAVAAAPEALHTPAEAAPGPLGTGPAGHGDGHGPGHGPGHGGFGGEGPGGGGGGDYIGQFGQGDGPCFRRRSLPAYPSEAKRANQEGKVSLRLFIDASGGLRNVEVLEHSGLEFAEEAVKAVRASSFSPAKRGGQAVASRATLTIRFRIN</sequence>
<dbReference type="GO" id="GO:0055085">
    <property type="term" value="P:transmembrane transport"/>
    <property type="evidence" value="ECO:0007669"/>
    <property type="project" value="InterPro"/>
</dbReference>
<keyword evidence="4" id="KW-1003">Cell membrane</keyword>
<feature type="transmembrane region" description="Helical" evidence="11">
    <location>
        <begin position="36"/>
        <end position="58"/>
    </location>
</feature>
<evidence type="ECO:0000313" key="14">
    <source>
        <dbReference type="Proteomes" id="UP000006272"/>
    </source>
</evidence>
<dbReference type="AlphaFoldDB" id="K6GJ52"/>
<dbReference type="InterPro" id="IPR051045">
    <property type="entry name" value="TonB-dependent_transducer"/>
</dbReference>
<dbReference type="GO" id="GO:0015891">
    <property type="term" value="P:siderophore transport"/>
    <property type="evidence" value="ECO:0007669"/>
    <property type="project" value="InterPro"/>
</dbReference>
<evidence type="ECO:0000256" key="8">
    <source>
        <dbReference type="ARBA" id="ARBA00022989"/>
    </source>
</evidence>
<dbReference type="SUPFAM" id="SSF74653">
    <property type="entry name" value="TolA/TonB C-terminal domain"/>
    <property type="match status" value="1"/>
</dbReference>
<dbReference type="GO" id="GO:0005886">
    <property type="term" value="C:plasma membrane"/>
    <property type="evidence" value="ECO:0007669"/>
    <property type="project" value="UniProtKB-SubCell"/>
</dbReference>
<organism evidence="13 14">
    <name type="scientific">Solidesulfovibrio magneticus str. Maddingley MBC34</name>
    <dbReference type="NCBI Taxonomy" id="1206767"/>
    <lineage>
        <taxon>Bacteria</taxon>
        <taxon>Pseudomonadati</taxon>
        <taxon>Thermodesulfobacteriota</taxon>
        <taxon>Desulfovibrionia</taxon>
        <taxon>Desulfovibrionales</taxon>
        <taxon>Desulfovibrionaceae</taxon>
        <taxon>Solidesulfovibrio</taxon>
    </lineage>
</organism>
<feature type="compositionally biased region" description="Low complexity" evidence="10">
    <location>
        <begin position="129"/>
        <end position="138"/>
    </location>
</feature>
<feature type="region of interest" description="Disordered" evidence="10">
    <location>
        <begin position="129"/>
        <end position="244"/>
    </location>
</feature>
<evidence type="ECO:0000259" key="12">
    <source>
        <dbReference type="PROSITE" id="PS52015"/>
    </source>
</evidence>
<keyword evidence="8 11" id="KW-1133">Transmembrane helix</keyword>
<dbReference type="InterPro" id="IPR003538">
    <property type="entry name" value="TonB"/>
</dbReference>
<dbReference type="PROSITE" id="PS52015">
    <property type="entry name" value="TONB_CTD"/>
    <property type="match status" value="1"/>
</dbReference>
<evidence type="ECO:0000256" key="2">
    <source>
        <dbReference type="ARBA" id="ARBA00006555"/>
    </source>
</evidence>
<keyword evidence="7" id="KW-0653">Protein transport</keyword>
<protein>
    <submittedName>
        <fullName evidence="13">TonB family protein</fullName>
    </submittedName>
</protein>
<feature type="domain" description="TonB C-terminal" evidence="12">
    <location>
        <begin position="248"/>
        <end position="337"/>
    </location>
</feature>
<comment type="caution">
    <text evidence="13">The sequence shown here is derived from an EMBL/GenBank/DDBJ whole genome shotgun (WGS) entry which is preliminary data.</text>
</comment>
<dbReference type="PANTHER" id="PTHR33446">
    <property type="entry name" value="PROTEIN TONB-RELATED"/>
    <property type="match status" value="1"/>
</dbReference>
<dbReference type="NCBIfam" id="TIGR01352">
    <property type="entry name" value="tonB_Cterm"/>
    <property type="match status" value="1"/>
</dbReference>
<feature type="compositionally biased region" description="Pro residues" evidence="10">
    <location>
        <begin position="157"/>
        <end position="173"/>
    </location>
</feature>
<dbReference type="Gene3D" id="3.30.1150.10">
    <property type="match status" value="1"/>
</dbReference>
<evidence type="ECO:0000256" key="10">
    <source>
        <dbReference type="SAM" id="MobiDB-lite"/>
    </source>
</evidence>
<evidence type="ECO:0000256" key="4">
    <source>
        <dbReference type="ARBA" id="ARBA00022475"/>
    </source>
</evidence>
<keyword evidence="5" id="KW-0997">Cell inner membrane</keyword>
<dbReference type="Proteomes" id="UP000006272">
    <property type="component" value="Unassembled WGS sequence"/>
</dbReference>
<evidence type="ECO:0000256" key="5">
    <source>
        <dbReference type="ARBA" id="ARBA00022519"/>
    </source>
</evidence>
<dbReference type="InterPro" id="IPR006260">
    <property type="entry name" value="TonB/TolA_C"/>
</dbReference>
<dbReference type="EMBL" id="ALAO01000022">
    <property type="protein sequence ID" value="EKO41114.1"/>
    <property type="molecule type" value="Genomic_DNA"/>
</dbReference>
<evidence type="ECO:0000313" key="13">
    <source>
        <dbReference type="EMBL" id="EKO41114.1"/>
    </source>
</evidence>
<evidence type="ECO:0000256" key="6">
    <source>
        <dbReference type="ARBA" id="ARBA00022692"/>
    </source>
</evidence>
<dbReference type="Pfam" id="PF03544">
    <property type="entry name" value="TonB_C"/>
    <property type="match status" value="1"/>
</dbReference>
<dbReference type="GO" id="GO:0031992">
    <property type="term" value="F:energy transducer activity"/>
    <property type="evidence" value="ECO:0007669"/>
    <property type="project" value="InterPro"/>
</dbReference>
<evidence type="ECO:0000256" key="1">
    <source>
        <dbReference type="ARBA" id="ARBA00004383"/>
    </source>
</evidence>
<feature type="compositionally biased region" description="Low complexity" evidence="10">
    <location>
        <begin position="174"/>
        <end position="196"/>
    </location>
</feature>
<evidence type="ECO:0000256" key="3">
    <source>
        <dbReference type="ARBA" id="ARBA00022448"/>
    </source>
</evidence>
<keyword evidence="6 11" id="KW-0812">Transmembrane</keyword>
<keyword evidence="3" id="KW-0813">Transport</keyword>
<comment type="subcellular location">
    <subcellularLocation>
        <location evidence="1">Cell inner membrane</location>
        <topology evidence="1">Single-pass membrane protein</topology>
        <orientation evidence="1">Periplasmic side</orientation>
    </subcellularLocation>
</comment>
<dbReference type="InterPro" id="IPR037682">
    <property type="entry name" value="TonB_C"/>
</dbReference>
<comment type="similarity">
    <text evidence="2">Belongs to the TonB family.</text>
</comment>